<dbReference type="InterPro" id="IPR038717">
    <property type="entry name" value="Tc1-like_DDE_dom"/>
</dbReference>
<dbReference type="Pfam" id="PF13358">
    <property type="entry name" value="DDE_3"/>
    <property type="match status" value="1"/>
</dbReference>
<gene>
    <name evidence="2" type="ORF">ALEPTO_LOCUS250</name>
</gene>
<dbReference type="InterPro" id="IPR036397">
    <property type="entry name" value="RNaseH_sf"/>
</dbReference>
<dbReference type="Gene3D" id="3.30.420.10">
    <property type="entry name" value="Ribonuclease H-like superfamily/Ribonuclease H"/>
    <property type="match status" value="1"/>
</dbReference>
<sequence>MVFWNRRELSARIAKRLNFLLNSLFRNKTGAKPTTGGIEQKMKKTKTKSGVVLVSEKFSMIKKTTEKHDESYSPLHQGEELPHDNFVNITNYGFCGIDREWLSLIKEIKRNEDNDFLTELFKWAQQEKVKRIGADGDIKTIGYNRIGFEIRNINIQKKTQEDYRREDEVNTYKIAKSTQRPYRCSYCRKDIDLTKAIVSGDNFEIRQLRTEKCCFQHLENCSFTSEKVKGVAKMGREDSEDKIKNDNLVIEYQNSQRETITTITPELQQIRDYCQVQGLNSLTLTDLQKQDTNNQQPTNYLPYILGGVGIMAIHGITKKVISYYFDEQKAFLGDIKPFTDYVKSLPSSQLMAEDECKHTKRYTLMLCVRNSEEQPIISHKLIDNSVEKKKVTSKGTRAVEFHDFILDVKSKLLTDDKYYLLLDNAKIHKAIKALLKEKRLPILDLFIKMNIDPLYLVPYTPQLNPVELCFNFLRGYVEDKRPRTYEQLKSVIDEGIEELSRKPMTEYFRHCIEYDFSRKTSMGYE</sequence>
<accession>A0A9N8V7F2</accession>
<evidence type="ECO:0000259" key="1">
    <source>
        <dbReference type="Pfam" id="PF13358"/>
    </source>
</evidence>
<organism evidence="2 3">
    <name type="scientific">Ambispora leptoticha</name>
    <dbReference type="NCBI Taxonomy" id="144679"/>
    <lineage>
        <taxon>Eukaryota</taxon>
        <taxon>Fungi</taxon>
        <taxon>Fungi incertae sedis</taxon>
        <taxon>Mucoromycota</taxon>
        <taxon>Glomeromycotina</taxon>
        <taxon>Glomeromycetes</taxon>
        <taxon>Archaeosporales</taxon>
        <taxon>Ambisporaceae</taxon>
        <taxon>Ambispora</taxon>
    </lineage>
</organism>
<keyword evidence="3" id="KW-1185">Reference proteome</keyword>
<dbReference type="GO" id="GO:0003676">
    <property type="term" value="F:nucleic acid binding"/>
    <property type="evidence" value="ECO:0007669"/>
    <property type="project" value="InterPro"/>
</dbReference>
<protein>
    <submittedName>
        <fullName evidence="2">11529_t:CDS:1</fullName>
    </submittedName>
</protein>
<reference evidence="2" key="1">
    <citation type="submission" date="2021-06" db="EMBL/GenBank/DDBJ databases">
        <authorList>
            <person name="Kallberg Y."/>
            <person name="Tangrot J."/>
            <person name="Rosling A."/>
        </authorList>
    </citation>
    <scope>NUCLEOTIDE SEQUENCE</scope>
    <source>
        <strain evidence="2">FL130A</strain>
    </source>
</reference>
<dbReference type="Proteomes" id="UP000789508">
    <property type="component" value="Unassembled WGS sequence"/>
</dbReference>
<evidence type="ECO:0000313" key="3">
    <source>
        <dbReference type="Proteomes" id="UP000789508"/>
    </source>
</evidence>
<evidence type="ECO:0000313" key="2">
    <source>
        <dbReference type="EMBL" id="CAG8440272.1"/>
    </source>
</evidence>
<dbReference type="EMBL" id="CAJVPS010000012">
    <property type="protein sequence ID" value="CAG8440272.1"/>
    <property type="molecule type" value="Genomic_DNA"/>
</dbReference>
<proteinExistence type="predicted"/>
<feature type="domain" description="Tc1-like transposase DDE" evidence="1">
    <location>
        <begin position="393"/>
        <end position="489"/>
    </location>
</feature>
<name>A0A9N8V7F2_9GLOM</name>
<comment type="caution">
    <text evidence="2">The sequence shown here is derived from an EMBL/GenBank/DDBJ whole genome shotgun (WGS) entry which is preliminary data.</text>
</comment>
<dbReference type="AlphaFoldDB" id="A0A9N8V7F2"/>
<dbReference type="OrthoDB" id="2266637at2759"/>